<dbReference type="GO" id="GO:0016787">
    <property type="term" value="F:hydrolase activity"/>
    <property type="evidence" value="ECO:0007669"/>
    <property type="project" value="UniProtKB-KW"/>
</dbReference>
<evidence type="ECO:0000256" key="5">
    <source>
        <dbReference type="ARBA" id="ARBA00022741"/>
    </source>
</evidence>
<keyword evidence="10" id="KW-0694">RNA-binding</keyword>
<evidence type="ECO:0000313" key="28">
    <source>
        <dbReference type="Proteomes" id="UP000682877"/>
    </source>
</evidence>
<keyword evidence="4" id="KW-0934">Plastid</keyword>
<dbReference type="CDD" id="cd18791">
    <property type="entry name" value="SF2_C_RHA"/>
    <property type="match status" value="1"/>
</dbReference>
<accession>A0A8S2AMM6</accession>
<dbReference type="InterPro" id="IPR002347">
    <property type="entry name" value="SDR_fam"/>
</dbReference>
<dbReference type="SMART" id="SM00487">
    <property type="entry name" value="DEXDc"/>
    <property type="match status" value="1"/>
</dbReference>
<dbReference type="InterPro" id="IPR011709">
    <property type="entry name" value="DEAD-box_helicase_OB_fold"/>
</dbReference>
<dbReference type="InterPro" id="IPR059023">
    <property type="entry name" value="RNA_hel_CTD"/>
</dbReference>
<dbReference type="CDD" id="cd06464">
    <property type="entry name" value="ACD_sHsps-like"/>
    <property type="match status" value="1"/>
</dbReference>
<keyword evidence="22" id="KW-0175">Coiled coil</keyword>
<proteinExistence type="inferred from homology"/>
<dbReference type="Gene3D" id="1.20.120.1080">
    <property type="match status" value="1"/>
</dbReference>
<evidence type="ECO:0000256" key="15">
    <source>
        <dbReference type="ARBA" id="ARBA00023136"/>
    </source>
</evidence>
<name>A0A8S2AMM6_ARAAE</name>
<evidence type="ECO:0000259" key="26">
    <source>
        <dbReference type="PROSITE" id="PS51194"/>
    </source>
</evidence>
<feature type="region of interest" description="Disordered" evidence="23">
    <location>
        <begin position="1368"/>
        <end position="1391"/>
    </location>
</feature>
<dbReference type="PROSITE" id="PS51192">
    <property type="entry name" value="HELICASE_ATP_BIND_1"/>
    <property type="match status" value="1"/>
</dbReference>
<dbReference type="Proteomes" id="UP000682877">
    <property type="component" value="Chromosome 6"/>
</dbReference>
<dbReference type="GO" id="GO:0005634">
    <property type="term" value="C:nucleus"/>
    <property type="evidence" value="ECO:0007669"/>
    <property type="project" value="TreeGrafter"/>
</dbReference>
<feature type="domain" description="SHSP" evidence="24">
    <location>
        <begin position="14"/>
        <end position="121"/>
    </location>
</feature>
<evidence type="ECO:0000256" key="1">
    <source>
        <dbReference type="ARBA" id="ARBA00004334"/>
    </source>
</evidence>
<dbReference type="SUPFAM" id="SSF51735">
    <property type="entry name" value="NAD(P)-binding Rossmann-fold domains"/>
    <property type="match status" value="1"/>
</dbReference>
<dbReference type="InterPro" id="IPR001650">
    <property type="entry name" value="Helicase_C-like"/>
</dbReference>
<comment type="catalytic activity">
    <reaction evidence="18">
        <text>7(1)-hydroxychlorophyllide a + NADP(+) = chlorophyllide b + NADPH + H(+)</text>
        <dbReference type="Rhea" id="RHEA:24772"/>
        <dbReference type="ChEBI" id="CHEBI:15378"/>
        <dbReference type="ChEBI" id="CHEBI:57783"/>
        <dbReference type="ChEBI" id="CHEBI:58349"/>
        <dbReference type="ChEBI" id="CHEBI:83356"/>
        <dbReference type="ChEBI" id="CHEBI:83357"/>
        <dbReference type="EC" id="1.1.1.294"/>
    </reaction>
</comment>
<dbReference type="FunFam" id="3.40.50.300:FF:000480">
    <property type="entry name" value="DExH-box ATP-dependent RNA helicase DExH3"/>
    <property type="match status" value="1"/>
</dbReference>
<evidence type="ECO:0000256" key="12">
    <source>
        <dbReference type="ARBA" id="ARBA00023002"/>
    </source>
</evidence>
<dbReference type="SUPFAM" id="SSF49764">
    <property type="entry name" value="HSP20-like chaperones"/>
    <property type="match status" value="1"/>
</dbReference>
<keyword evidence="28" id="KW-1185">Reference proteome</keyword>
<evidence type="ECO:0000259" key="25">
    <source>
        <dbReference type="PROSITE" id="PS51192"/>
    </source>
</evidence>
<dbReference type="InterPro" id="IPR014720">
    <property type="entry name" value="dsRBD_dom"/>
</dbReference>
<comment type="similarity">
    <text evidence="19">Belongs to the DExH box helicase family.</text>
</comment>
<dbReference type="CDD" id="cd17917">
    <property type="entry name" value="DEXHc_RHA-like"/>
    <property type="match status" value="1"/>
</dbReference>
<evidence type="ECO:0000259" key="24">
    <source>
        <dbReference type="PROSITE" id="PS01031"/>
    </source>
</evidence>
<evidence type="ECO:0000256" key="19">
    <source>
        <dbReference type="ARBA" id="ARBA00060772"/>
    </source>
</evidence>
<evidence type="ECO:0000256" key="3">
    <source>
        <dbReference type="ARBA" id="ARBA00022528"/>
    </source>
</evidence>
<evidence type="ECO:0000256" key="13">
    <source>
        <dbReference type="ARBA" id="ARBA00023027"/>
    </source>
</evidence>
<dbReference type="InterPro" id="IPR020904">
    <property type="entry name" value="Sc_DH/Rdtase_CS"/>
</dbReference>
<dbReference type="PROSITE" id="PS00061">
    <property type="entry name" value="ADH_SHORT"/>
    <property type="match status" value="1"/>
</dbReference>
<comment type="subcellular location">
    <subcellularLocation>
        <location evidence="1">Plastid</location>
        <location evidence="1">Chloroplast thylakoid membrane</location>
    </subcellularLocation>
</comment>
<dbReference type="InterPro" id="IPR014001">
    <property type="entry name" value="Helicase_ATP-bd"/>
</dbReference>
<dbReference type="Gene3D" id="2.60.40.790">
    <property type="match status" value="1"/>
</dbReference>
<dbReference type="PROSITE" id="PS51194">
    <property type="entry name" value="HELICASE_CTER"/>
    <property type="match status" value="1"/>
</dbReference>
<evidence type="ECO:0000256" key="23">
    <source>
        <dbReference type="SAM" id="MobiDB-lite"/>
    </source>
</evidence>
<keyword evidence="13" id="KW-0520">NAD</keyword>
<evidence type="ECO:0000256" key="8">
    <source>
        <dbReference type="ARBA" id="ARBA00022817"/>
    </source>
</evidence>
<dbReference type="EMBL" id="LR999456">
    <property type="protein sequence ID" value="CAE6086714.1"/>
    <property type="molecule type" value="Genomic_DNA"/>
</dbReference>
<dbReference type="Gene3D" id="3.40.50.300">
    <property type="entry name" value="P-loop containing nucleotide triphosphate hydrolases"/>
    <property type="match status" value="2"/>
</dbReference>
<dbReference type="Pfam" id="PF00271">
    <property type="entry name" value="Helicase_C"/>
    <property type="match status" value="1"/>
</dbReference>
<dbReference type="SUPFAM" id="SSF54768">
    <property type="entry name" value="dsRNA-binding domain-like"/>
    <property type="match status" value="1"/>
</dbReference>
<keyword evidence="6" id="KW-0378">Hydrolase</keyword>
<dbReference type="Pfam" id="PF04408">
    <property type="entry name" value="WHD_HA2"/>
    <property type="match status" value="1"/>
</dbReference>
<dbReference type="InterPro" id="IPR036291">
    <property type="entry name" value="NAD(P)-bd_dom_sf"/>
</dbReference>
<evidence type="ECO:0000313" key="27">
    <source>
        <dbReference type="EMBL" id="CAE6086714.1"/>
    </source>
</evidence>
<feature type="region of interest" description="Disordered" evidence="23">
    <location>
        <begin position="520"/>
        <end position="551"/>
    </location>
</feature>
<dbReference type="SMART" id="SM00847">
    <property type="entry name" value="HA2"/>
    <property type="match status" value="1"/>
</dbReference>
<evidence type="ECO:0000256" key="4">
    <source>
        <dbReference type="ARBA" id="ARBA00022640"/>
    </source>
</evidence>
<evidence type="ECO:0000256" key="20">
    <source>
        <dbReference type="PROSITE-ProRule" id="PRU00285"/>
    </source>
</evidence>
<organism evidence="27 28">
    <name type="scientific">Arabidopsis arenosa</name>
    <name type="common">Sand rock-cress</name>
    <name type="synonym">Cardaminopsis arenosa</name>
    <dbReference type="NCBI Taxonomy" id="38785"/>
    <lineage>
        <taxon>Eukaryota</taxon>
        <taxon>Viridiplantae</taxon>
        <taxon>Streptophyta</taxon>
        <taxon>Embryophyta</taxon>
        <taxon>Tracheophyta</taxon>
        <taxon>Spermatophyta</taxon>
        <taxon>Magnoliopsida</taxon>
        <taxon>eudicotyledons</taxon>
        <taxon>Gunneridae</taxon>
        <taxon>Pentapetalae</taxon>
        <taxon>rosids</taxon>
        <taxon>malvids</taxon>
        <taxon>Brassicales</taxon>
        <taxon>Brassicaceae</taxon>
        <taxon>Camelineae</taxon>
        <taxon>Arabidopsis</taxon>
    </lineage>
</organism>
<dbReference type="GO" id="GO:0003723">
    <property type="term" value="F:RNA binding"/>
    <property type="evidence" value="ECO:0007669"/>
    <property type="project" value="UniProtKB-KW"/>
</dbReference>
<dbReference type="InterPro" id="IPR008978">
    <property type="entry name" value="HSP20-like_chaperone"/>
</dbReference>
<protein>
    <recommendedName>
        <fullName evidence="29">DEA(D/H)-box RNA helicase family protein</fullName>
    </recommendedName>
</protein>
<dbReference type="InterPro" id="IPR002068">
    <property type="entry name" value="A-crystallin/Hsp20_dom"/>
</dbReference>
<dbReference type="SMART" id="SM00490">
    <property type="entry name" value="HELICc"/>
    <property type="match status" value="1"/>
</dbReference>
<dbReference type="Pfam" id="PF26026">
    <property type="entry name" value="RNA_hel_CTD"/>
    <property type="match status" value="1"/>
</dbReference>
<evidence type="ECO:0000256" key="9">
    <source>
        <dbReference type="ARBA" id="ARBA00022840"/>
    </source>
</evidence>
<keyword evidence="15" id="KW-0472">Membrane</keyword>
<dbReference type="Pfam" id="PF00270">
    <property type="entry name" value="DEAD"/>
    <property type="match status" value="1"/>
</dbReference>
<dbReference type="FunFam" id="3.40.50.720:FF:000223">
    <property type="entry name" value="Chlorophyll(Ide) b reductase NOL, chloroplastic"/>
    <property type="match status" value="1"/>
</dbReference>
<comment type="similarity">
    <text evidence="2">Belongs to the short-chain dehydrogenases/reductases (SDR) family.</text>
</comment>
<dbReference type="FunFam" id="3.40.50.300:FF:000526">
    <property type="entry name" value="DExH-box ATP-dependent RNA helicase DExH3"/>
    <property type="match status" value="1"/>
</dbReference>
<dbReference type="PANTHER" id="PTHR18934">
    <property type="entry name" value="ATP-DEPENDENT RNA HELICASE"/>
    <property type="match status" value="1"/>
</dbReference>
<dbReference type="InterPro" id="IPR027417">
    <property type="entry name" value="P-loop_NTPase"/>
</dbReference>
<dbReference type="FunFam" id="1.20.120.1080:FF:000002">
    <property type="entry name" value="Putative ATP-dependent RNA helicase DHX36"/>
    <property type="match status" value="1"/>
</dbReference>
<sequence length="1824" mass="205194">MAARQQHKGTGLGVQYEDFVPKSEWKDQPEATILNIDLPGFAKEQMKVTYVHSSKMIKITGERPLANRKWSRFNEVFTVPQNCQVDKIHGSFKNNVLTITMPKETITKVAYLPEASKTEAAALEKAAKLEEKRLLEESRRKEEEEAEAKQKKKQLLEEKEALIRKLQEEAKVKEEAEMRKLREEAKAKEMAEAKLLEEAKADQKAAERRLQEARERREEWKLKERKLEERKLDDMKLAEEAKLRKIQERKSVDESGGKEKILKPQEMKLAEVVYTKSGPVATPKPESGSGLKSGFGGVGEKVNSFAGKREVNGEDGEVENHASSFILFSRMRFTKRISLFLGQTTKIHQSRSLLGNPTFCRSYIVGPVSTSSPAFLISSRNGDGVTGFSYPIRRRFIGHTAEQFSDDEYECEFEEHKASSSVANVDEWKWKLGILLANDSEQEIVSRDKRDRRDYEQISNLAKRMGLYSEIYGKVVVASKVPLPNYRPDLDDKRPQREVVLPLSLQRRVEGLLQEHLDRQQLSSGKANECVADSQPPKQTEELPDENSDSFLDGSVMEKVLQRRSMRMRNMQRAWQESPEGRTMLEFRKSLPSFKDKERLLQAIARNQVIVVSGETGCGKTTQLPQYILESEIESGRGAFCNIICTQPRRISAMAVSERVSAERGEPLGETVGFKVRLEGMRGKNTHLLFCTSGILLRRLLSDRNLNGVTHVFVDEIHERGMNEDFLIIVLKELLPRRPDLRLILMSATLNAELFSNYYGGAPTIHIPGFTHPVKAHFLEDVLEITGYKLTSFNQVDDYGQEKTWKTQKQLMPRKRKNLITTLVEEALSKSNFESYNSRTRDSLSSWMPDCIGFNLIEAVLCHICRKERPGAVLVFLTGWDDIRSLSDQIKAHPLLGDPNRVLLLMCHGSMATAEQRLIFERAPPNIRKIVLATNMAEASITINDVVFVVDCGKAKETTYDALNNTPCLLPSWISQASARQRRGRAGRLLPGECYHLYPKCVYDAFAEYQLPELLRTPLNSLCLQIKSLQVESIAEFLSAALQAPESLAVQNAIGFLKMIGALDEKENLTDLGKLLSILPVDPKLGKMLIMGAIFRCFDPILTIVSGLSVRDPFLLPQDKKDLALSAKLRFSAKDYSDHMALVRAFEGWKDAEREGSAYEFCWRNFLSAQTLQAIHSLRKQFNYILKEAGLVHDDLTLNNKLSHNQSLVRAVICSGLFPGIASVVHRETSMSFKTMDDGQVSLYANSVNSRFPTIPYPWLVFGEKVKVNAVLIRDSTGVPDSSLILFGGALSTGVQVGHLKMLDGYIDFFMDPNLADSYVKLKEELDKLLQKKLEDPSLDIHKEGKYLMLAVQELVAGDQCEGRFVFGRDTKRPSQPQIGENKHSKDGTNPKSLLQTLLMRAGHSPPKYKTKHLKTNEFRALVEFKGMQFVGKPQRNKTLAEKDAAVEALAWLTHTSDNSTGQHNEDADSRPDVTDNMLKLLGGRRRRSKGKLRSSSVTNVTQLPFLSPRYRRRLLEERFGLATIVVTRQNLSVTPPSAAVEARISGKREPMTPPYNVLITGSTKGIGYALAREFLKAGDNVVICSRSAERVESAVQSLKEEFGEHVWGTKCDVREGKDVRELVAYSQKNVKYIDIWINNAGSNAYSFKPLAEASDEDLIEVVKTNTLGLMLCCREAMNMMLTQSRGGHIFNIDGAGSDGRPTPRFAAYGATKRSVVHLTKSLQAELQMQDVKNVVVHNLSPGMVTTDLLMSGATTKQAKFFINVLAEPAEVVAEYLVPNIRAIPASGSMKPTYIRFLTGIKAYTKIFSRVALGARKNRYVTEE</sequence>
<keyword evidence="11" id="KW-0809">Transit peptide</keyword>
<dbReference type="Pfam" id="PF21010">
    <property type="entry name" value="HA2_C"/>
    <property type="match status" value="1"/>
</dbReference>
<keyword evidence="9" id="KW-0067">ATP-binding</keyword>
<evidence type="ECO:0000256" key="21">
    <source>
        <dbReference type="RuleBase" id="RU003616"/>
    </source>
</evidence>
<dbReference type="PRINTS" id="PR00081">
    <property type="entry name" value="GDHRDH"/>
</dbReference>
<dbReference type="Pfam" id="PF00035">
    <property type="entry name" value="dsrm"/>
    <property type="match status" value="1"/>
</dbReference>
<dbReference type="GO" id="GO:0015996">
    <property type="term" value="P:chlorophyll catabolic process"/>
    <property type="evidence" value="ECO:0007669"/>
    <property type="project" value="UniProtKB-KW"/>
</dbReference>
<feature type="domain" description="Helicase C-terminal" evidence="26">
    <location>
        <begin position="856"/>
        <end position="1030"/>
    </location>
</feature>
<evidence type="ECO:0000256" key="18">
    <source>
        <dbReference type="ARBA" id="ARBA00052465"/>
    </source>
</evidence>
<evidence type="ECO:0000256" key="16">
    <source>
        <dbReference type="ARBA" id="ARBA00047984"/>
    </source>
</evidence>
<dbReference type="Pfam" id="PF00011">
    <property type="entry name" value="HSP20"/>
    <property type="match status" value="1"/>
</dbReference>
<keyword evidence="7" id="KW-0347">Helicase</keyword>
<dbReference type="GO" id="GO:0034256">
    <property type="term" value="F:chlorophyll(ide) b reductase activity"/>
    <property type="evidence" value="ECO:0007669"/>
    <property type="project" value="UniProtKB-EC"/>
</dbReference>
<dbReference type="CDD" id="cd05233">
    <property type="entry name" value="SDR_c"/>
    <property type="match status" value="1"/>
</dbReference>
<evidence type="ECO:0000256" key="22">
    <source>
        <dbReference type="SAM" id="Coils"/>
    </source>
</evidence>
<dbReference type="CDD" id="cd22265">
    <property type="entry name" value="UDM1_RNF168"/>
    <property type="match status" value="1"/>
</dbReference>
<keyword evidence="14" id="KW-0793">Thylakoid</keyword>
<dbReference type="InterPro" id="IPR011545">
    <property type="entry name" value="DEAD/DEAH_box_helicase_dom"/>
</dbReference>
<evidence type="ECO:0000256" key="2">
    <source>
        <dbReference type="ARBA" id="ARBA00006484"/>
    </source>
</evidence>
<gene>
    <name evidence="27" type="ORF">AARE701A_LOCUS14492</name>
</gene>
<dbReference type="PROSITE" id="PS01031">
    <property type="entry name" value="SHSP"/>
    <property type="match status" value="1"/>
</dbReference>
<dbReference type="InterPro" id="IPR048333">
    <property type="entry name" value="HA2_WH"/>
</dbReference>
<evidence type="ECO:0008006" key="29">
    <source>
        <dbReference type="Google" id="ProtNLM"/>
    </source>
</evidence>
<dbReference type="SUPFAM" id="SSF52540">
    <property type="entry name" value="P-loop containing nucleoside triphosphate hydrolases"/>
    <property type="match status" value="1"/>
</dbReference>
<feature type="coiled-coil region" evidence="22">
    <location>
        <begin position="120"/>
        <end position="230"/>
    </location>
</feature>
<keyword evidence="3" id="KW-0150">Chloroplast</keyword>
<dbReference type="SMART" id="SM00358">
    <property type="entry name" value="DSRM"/>
    <property type="match status" value="1"/>
</dbReference>
<keyword evidence="8" id="KW-0881">Chlorophyll catabolism</keyword>
<dbReference type="Pfam" id="PF00106">
    <property type="entry name" value="adh_short"/>
    <property type="match status" value="1"/>
</dbReference>
<reference evidence="27" key="1">
    <citation type="submission" date="2021-01" db="EMBL/GenBank/DDBJ databases">
        <authorList>
            <person name="Bezrukov I."/>
        </authorList>
    </citation>
    <scope>NUCLEOTIDE SEQUENCE</scope>
</reference>
<dbReference type="PANTHER" id="PTHR18934:SF103">
    <property type="entry name" value="RNA HELICASE"/>
    <property type="match status" value="1"/>
</dbReference>
<dbReference type="GO" id="GO:0009535">
    <property type="term" value="C:chloroplast thylakoid membrane"/>
    <property type="evidence" value="ECO:0007669"/>
    <property type="project" value="UniProtKB-SubCell"/>
</dbReference>
<dbReference type="Gene3D" id="3.40.50.720">
    <property type="entry name" value="NAD(P)-binding Rossmann-like Domain"/>
    <property type="match status" value="1"/>
</dbReference>
<dbReference type="GO" id="GO:0005524">
    <property type="term" value="F:ATP binding"/>
    <property type="evidence" value="ECO:0007669"/>
    <property type="project" value="UniProtKB-KW"/>
</dbReference>
<keyword evidence="12" id="KW-0560">Oxidoreductase</keyword>
<keyword evidence="5" id="KW-0547">Nucleotide-binding</keyword>
<dbReference type="InterPro" id="IPR007502">
    <property type="entry name" value="Helicase-assoc_dom"/>
</dbReference>
<dbReference type="Pfam" id="PF07717">
    <property type="entry name" value="OB_NTP_bind"/>
    <property type="match status" value="1"/>
</dbReference>
<dbReference type="GO" id="GO:0010304">
    <property type="term" value="P:PSII associated light-harvesting complex II catabolic process"/>
    <property type="evidence" value="ECO:0007669"/>
    <property type="project" value="UniProtKB-ARBA"/>
</dbReference>
<comment type="similarity">
    <text evidence="20 21">Belongs to the small heat shock protein (HSP20) family.</text>
</comment>
<comment type="catalytic activity">
    <reaction evidence="16">
        <text>ATP + H2O = ADP + phosphate + H(+)</text>
        <dbReference type="Rhea" id="RHEA:13065"/>
        <dbReference type="ChEBI" id="CHEBI:15377"/>
        <dbReference type="ChEBI" id="CHEBI:15378"/>
        <dbReference type="ChEBI" id="CHEBI:30616"/>
        <dbReference type="ChEBI" id="CHEBI:43474"/>
        <dbReference type="ChEBI" id="CHEBI:456216"/>
        <dbReference type="EC" id="3.6.4.13"/>
    </reaction>
</comment>
<dbReference type="GO" id="GO:0003724">
    <property type="term" value="F:RNA helicase activity"/>
    <property type="evidence" value="ECO:0007669"/>
    <property type="project" value="UniProtKB-EC"/>
</dbReference>
<evidence type="ECO:0000256" key="17">
    <source>
        <dbReference type="ARBA" id="ARBA00050138"/>
    </source>
</evidence>
<feature type="domain" description="Helicase ATP-binding" evidence="25">
    <location>
        <begin position="601"/>
        <end position="768"/>
    </location>
</feature>
<evidence type="ECO:0000256" key="7">
    <source>
        <dbReference type="ARBA" id="ARBA00022806"/>
    </source>
</evidence>
<evidence type="ECO:0000256" key="6">
    <source>
        <dbReference type="ARBA" id="ARBA00022801"/>
    </source>
</evidence>
<evidence type="ECO:0000256" key="10">
    <source>
        <dbReference type="ARBA" id="ARBA00022884"/>
    </source>
</evidence>
<evidence type="ECO:0000256" key="14">
    <source>
        <dbReference type="ARBA" id="ARBA00023078"/>
    </source>
</evidence>
<evidence type="ECO:0000256" key="11">
    <source>
        <dbReference type="ARBA" id="ARBA00022946"/>
    </source>
</evidence>
<comment type="catalytic activity">
    <reaction evidence="17">
        <text>7(1)-hydroxychlorophyllide a + NAD(+) = chlorophyllide b + NADH + H(+)</text>
        <dbReference type="Rhea" id="RHEA:24768"/>
        <dbReference type="ChEBI" id="CHEBI:15378"/>
        <dbReference type="ChEBI" id="CHEBI:57540"/>
        <dbReference type="ChEBI" id="CHEBI:57945"/>
        <dbReference type="ChEBI" id="CHEBI:83356"/>
        <dbReference type="ChEBI" id="CHEBI:83357"/>
        <dbReference type="EC" id="1.1.1.294"/>
    </reaction>
</comment>
<dbReference type="Gene3D" id="3.30.160.20">
    <property type="match status" value="1"/>
</dbReference>